<keyword evidence="1" id="KW-0479">Metal-binding</keyword>
<keyword evidence="2" id="KW-0106">Calcium</keyword>
<evidence type="ECO:0000256" key="2">
    <source>
        <dbReference type="ARBA" id="ARBA00022837"/>
    </source>
</evidence>
<evidence type="ECO:0000313" key="6">
    <source>
        <dbReference type="EMBL" id="SDD73392.1"/>
    </source>
</evidence>
<keyword evidence="4" id="KW-0472">Membrane</keyword>
<evidence type="ECO:0000313" key="7">
    <source>
        <dbReference type="Proteomes" id="UP000198781"/>
    </source>
</evidence>
<dbReference type="GO" id="GO:0046872">
    <property type="term" value="F:metal ion binding"/>
    <property type="evidence" value="ECO:0007669"/>
    <property type="project" value="UniProtKB-KW"/>
</dbReference>
<keyword evidence="7" id="KW-1185">Reference proteome</keyword>
<feature type="region of interest" description="Disordered" evidence="3">
    <location>
        <begin position="632"/>
        <end position="651"/>
    </location>
</feature>
<dbReference type="EMBL" id="FMZC01000008">
    <property type="protein sequence ID" value="SDD73392.1"/>
    <property type="molecule type" value="Genomic_DNA"/>
</dbReference>
<sequence length="1478" mass="157524">MKSDTTLRPIAKKTTKTLLNLQNFLRRPRTKFIAWAFLPITATVSFLAFGTGTAPAIPAINISADPLYAAAAVDKPTLALALSVEYPTVGSQYPSGGTTDNTYSNLQEYLGYYDAESCYVYNNAPSETPAAGLTTADYKRFDRSGAATSRKCTDAFSGNFLNWASSSAIDMLRLALSGGDRYIDTATPNSSLTILQRAVIPNNDPVCMWNTSNFPAKQLQRDGSAAGTYWGAVPAAMITAANGNDIWVANTLNRIYFGTSNTGDCSTGPASYKLGSPTATSSVGPVTTTSNALPLSGMTSCSNEGNTCSFSGTKEVWYGVRVGLTNYWKVAPASNGVACSNDVFGDPKSGTPKQCYYRNYTGNWTPPVATGLNSDGFFYARVQVCNTTSGTLQDVRSAYNLCRQYPNGNYKPTGVIQKYSDQMRLAAFGYLMDQTASYNNGRYGGVLRAPMKYVGSKTFNTTGQDNTPSGGNPNAEWNANTGVFLSNPDNDNTQTPNISGVINYLNKFGRTGPTPGRYKIYDPVGELHYETLRYLQGLQPTSAATNNITSEMYDGYPVYQNWTDPYANRSNASDYSCLKSNIVVIGDINTHDGNRFPTPSGANNIPDINAWRGIVQAFEKNQSVSYLDGQNVSRTTGNPNGANNSVPTNSQTSQIMGSAYWSHTHDIRGADWTAAPDKQRPGLRVKTFLFDVNEYGAQNNASTRRFANQFFMASKYGGFESDPTNSGAKPYNTYGNPFKRQDGTNDNNVWQKSADPGEAGTYYLQSSARGVLSAFDEIFSRASTQARSIAGSSAASTTINSSSGSVVYSAKFDTSNWSGDVIAEPLSASGSSLVLGTPLWSAADRLSVMASPAVNRKIYVGNTAGNANPVASDFTWSTIEGSLQAYLDKTDPAASADGQGSARVSFLRGDRSKEGSPFRVRSSLLGDVVNSSVVYSGAPTAAYSGAGYTAFRNAYKTRTPAVFVGANDGMLHSFNATNGNELFAYIPSWLGHKLSALTNPTYSTSHQSYVDASPVVAEAQVASNGTASDWKTVLVSGTGGGGSGVFALDVSDPSNFTVANVMWEFKRSDDADMGQVIGKPQILKLKTSGSSSTSTYRWFAVVASGANNYVPDINGAFSASGQPALFLLALDKQPGTTWSLGNNYFKISLPVDSSLSTTKATGLVNFQPLWGSAGEVTQIYMGDFHGNLWKLDFSKNLATSDWNMNKLTAFNKGTAGSPTPYPLYIAKDASNNVQPITSAPAIFSGPTVSGLETFYVTFGTGKYLETGDNTSTATNSFYAVYDNGNTAADSSPAGASVINGRARLKQGSVNTNTRVVTVGAFKWGRAASDTDATQRSGWYFDMPTAGEKLVSAIGDQGSLYATFNTIIPGATGATGTCTNTPGNSNAYVIDIGEGSGRYNRSTVGLLGPSMFFTNESETTPAPLDSTGRGWRTTTLRSATIGQGGASTSTQVVSITEAVGRLSWRQINNYQDMKNKVVP</sequence>
<dbReference type="Proteomes" id="UP000198781">
    <property type="component" value="Unassembled WGS sequence"/>
</dbReference>
<evidence type="ECO:0000256" key="1">
    <source>
        <dbReference type="ARBA" id="ARBA00022723"/>
    </source>
</evidence>
<keyword evidence="4" id="KW-0812">Transmembrane</keyword>
<dbReference type="Pfam" id="PF05567">
    <property type="entry name" value="T4P_PilY1"/>
    <property type="match status" value="1"/>
</dbReference>
<keyword evidence="4" id="KW-1133">Transmembrane helix</keyword>
<protein>
    <submittedName>
        <fullName evidence="6">Type IV pilus assembly protein PilY1</fullName>
    </submittedName>
</protein>
<dbReference type="STRING" id="187868.SAMN05192589_108189"/>
<dbReference type="InterPro" id="IPR008707">
    <property type="entry name" value="B-propeller_PilY1"/>
</dbReference>
<proteinExistence type="predicted"/>
<accession>A0A1G6X5G3</accession>
<dbReference type="RefSeq" id="WP_092744459.1">
    <property type="nucleotide sequence ID" value="NZ_FMZC01000008.1"/>
</dbReference>
<feature type="domain" description="PilY1 beta-propeller" evidence="5">
    <location>
        <begin position="925"/>
        <end position="1292"/>
    </location>
</feature>
<dbReference type="OrthoDB" id="7156875at2"/>
<gene>
    <name evidence="6" type="ORF">SAMN05192589_108189</name>
</gene>
<name>A0A1G6X5G3_9BURK</name>
<feature type="transmembrane region" description="Helical" evidence="4">
    <location>
        <begin position="32"/>
        <end position="52"/>
    </location>
</feature>
<evidence type="ECO:0000259" key="5">
    <source>
        <dbReference type="Pfam" id="PF05567"/>
    </source>
</evidence>
<organism evidence="6 7">
    <name type="scientific">Paracidovorax valerianellae</name>
    <dbReference type="NCBI Taxonomy" id="187868"/>
    <lineage>
        <taxon>Bacteria</taxon>
        <taxon>Pseudomonadati</taxon>
        <taxon>Pseudomonadota</taxon>
        <taxon>Betaproteobacteria</taxon>
        <taxon>Burkholderiales</taxon>
        <taxon>Comamonadaceae</taxon>
        <taxon>Paracidovorax</taxon>
    </lineage>
</organism>
<evidence type="ECO:0000256" key="3">
    <source>
        <dbReference type="SAM" id="MobiDB-lite"/>
    </source>
</evidence>
<reference evidence="6 7" key="1">
    <citation type="submission" date="2016-10" db="EMBL/GenBank/DDBJ databases">
        <authorList>
            <person name="de Groot N.N."/>
        </authorList>
    </citation>
    <scope>NUCLEOTIDE SEQUENCE [LARGE SCALE GENOMIC DNA]</scope>
    <source>
        <strain evidence="6 7">DSM 16619</strain>
    </source>
</reference>
<evidence type="ECO:0000256" key="4">
    <source>
        <dbReference type="SAM" id="Phobius"/>
    </source>
</evidence>